<dbReference type="AlphaFoldDB" id="D6AUC9"/>
<reference evidence="4" key="2">
    <citation type="submission" date="2008-12" db="EMBL/GenBank/DDBJ databases">
        <title>Annotation of Streptomyces roseosporus strain NRRL 15998.</title>
        <authorList>
            <consortium name="The Broad Institute Genome Sequencing Platform"/>
            <consortium name="Broad Institute Microbial Sequencing Center"/>
            <person name="Fischbach M."/>
            <person name="Ward D."/>
            <person name="Young S."/>
            <person name="Kodira C.D."/>
            <person name="Zeng Q."/>
            <person name="Koehrsen M."/>
            <person name="Godfrey P."/>
            <person name="Alvarado L."/>
            <person name="Berlin A.M."/>
            <person name="Borenstein D."/>
            <person name="Chen Z."/>
            <person name="Engels R."/>
            <person name="Freedman E."/>
            <person name="Gellesch M."/>
            <person name="Goldberg J."/>
            <person name="Griggs A."/>
            <person name="Gujja S."/>
            <person name="Heiman D.I."/>
            <person name="Hepburn T.A."/>
            <person name="Howarth C."/>
            <person name="Jen D."/>
            <person name="Larson L."/>
            <person name="Lewis B."/>
            <person name="Mehta T."/>
            <person name="Park D."/>
            <person name="Pearson M."/>
            <person name="Roberts A."/>
            <person name="Saif S."/>
            <person name="Shea T.D."/>
            <person name="Shenoy N."/>
            <person name="Sisk P."/>
            <person name="Stolte C."/>
            <person name="Sykes S.N."/>
            <person name="Walk T."/>
            <person name="White J."/>
            <person name="Yandava C."/>
            <person name="Straight P."/>
            <person name="Clardy J."/>
            <person name="Hung D."/>
            <person name="Kolter R."/>
            <person name="Mekalanos J."/>
            <person name="Walker S."/>
            <person name="Walsh C.T."/>
            <person name="Wieland B.L.C."/>
            <person name="Ilzarbe M."/>
            <person name="Galagan J."/>
            <person name="Nusbaum C."/>
            <person name="Birren B."/>
        </authorList>
    </citation>
    <scope>NUCLEOTIDE SEQUENCE [LARGE SCALE GENOMIC DNA]</scope>
    <source>
        <strain evidence="4">NRRL 15998</strain>
    </source>
</reference>
<feature type="region of interest" description="Disordered" evidence="1">
    <location>
        <begin position="57"/>
        <end position="158"/>
    </location>
</feature>
<feature type="compositionally biased region" description="Basic residues" evidence="1">
    <location>
        <begin position="90"/>
        <end position="125"/>
    </location>
</feature>
<dbReference type="Proteomes" id="UP000003986">
    <property type="component" value="Unassembled WGS sequence"/>
</dbReference>
<protein>
    <recommendedName>
        <fullName evidence="2">Divergent 4Fe-4S mono-cluster domain-containing protein</fullName>
    </recommendedName>
</protein>
<feature type="compositionally biased region" description="Basic and acidic residues" evidence="1">
    <location>
        <begin position="128"/>
        <end position="137"/>
    </location>
</feature>
<evidence type="ECO:0000256" key="1">
    <source>
        <dbReference type="SAM" id="MobiDB-lite"/>
    </source>
</evidence>
<reference evidence="4" key="1">
    <citation type="submission" date="2008-10" db="EMBL/GenBank/DDBJ databases">
        <authorList>
            <person name="Molnar K."/>
        </authorList>
    </citation>
    <scope>NUCLEOTIDE SEQUENCE [LARGE SCALE GENOMIC DNA]</scope>
    <source>
        <strain evidence="4">NRRL 15998</strain>
    </source>
</reference>
<feature type="compositionally biased region" description="Basic residues" evidence="1">
    <location>
        <begin position="138"/>
        <end position="158"/>
    </location>
</feature>
<accession>D6AUC9</accession>
<dbReference type="InterPro" id="IPR010693">
    <property type="entry name" value="Divergent_4Fe-4S_mono-cluster"/>
</dbReference>
<feature type="non-terminal residue" evidence="3">
    <location>
        <position position="158"/>
    </location>
</feature>
<proteinExistence type="predicted"/>
<dbReference type="Pfam" id="PF06902">
    <property type="entry name" value="Fer4_19"/>
    <property type="match status" value="1"/>
</dbReference>
<evidence type="ECO:0000313" key="4">
    <source>
        <dbReference type="Proteomes" id="UP000003986"/>
    </source>
</evidence>
<dbReference type="EMBL" id="DS999644">
    <property type="protein sequence ID" value="EFE78289.2"/>
    <property type="molecule type" value="Genomic_DNA"/>
</dbReference>
<gene>
    <name evidence="3" type="ORF">SSGG_05656</name>
</gene>
<sequence length="158" mass="17843">MKGSGCRADPGESAVTSQPPPRPAAKSYDGEGIVVGFDSHRCLHAAECVRGLPTVFDVDRRPWIQPDNAPARRGRRGHPPLPERRPPVPPHRRHARRGPRRPHPCVAPPRRRAAPARGPRSRHPVRPPPRDPGDALRLRRHRQHAVLRPQRALRRTWL</sequence>
<evidence type="ECO:0000313" key="3">
    <source>
        <dbReference type="EMBL" id="EFE78289.2"/>
    </source>
</evidence>
<feature type="domain" description="Divergent 4Fe-4S mono-cluster" evidence="2">
    <location>
        <begin position="28"/>
        <end position="73"/>
    </location>
</feature>
<evidence type="ECO:0000259" key="2">
    <source>
        <dbReference type="Pfam" id="PF06902"/>
    </source>
</evidence>
<name>D6AUC9_STRFL</name>
<feature type="region of interest" description="Disordered" evidence="1">
    <location>
        <begin position="1"/>
        <end position="29"/>
    </location>
</feature>
<organism evidence="3 4">
    <name type="scientific">Streptomyces filamentosus NRRL 15998</name>
    <dbReference type="NCBI Taxonomy" id="457431"/>
    <lineage>
        <taxon>Bacteria</taxon>
        <taxon>Bacillati</taxon>
        <taxon>Actinomycetota</taxon>
        <taxon>Actinomycetes</taxon>
        <taxon>Kitasatosporales</taxon>
        <taxon>Streptomycetaceae</taxon>
        <taxon>Streptomyces</taxon>
    </lineage>
</organism>